<feature type="active site" description="Proton donor" evidence="10">
    <location>
        <position position="107"/>
    </location>
</feature>
<dbReference type="InterPro" id="IPR013785">
    <property type="entry name" value="Aldolase_TIM"/>
</dbReference>
<evidence type="ECO:0000256" key="11">
    <source>
        <dbReference type="PIRSR" id="PIRSR006621-2"/>
    </source>
</evidence>
<feature type="binding site" evidence="11">
    <location>
        <position position="78"/>
    </location>
    <ligand>
        <name>FMN</name>
        <dbReference type="ChEBI" id="CHEBI:58210"/>
    </ligand>
</feature>
<evidence type="ECO:0000256" key="6">
    <source>
        <dbReference type="ARBA" id="ARBA00022857"/>
    </source>
</evidence>
<evidence type="ECO:0000256" key="1">
    <source>
        <dbReference type="ARBA" id="ARBA00001917"/>
    </source>
</evidence>
<keyword evidence="14" id="KW-1185">Reference proteome</keyword>
<feature type="domain" description="DUS-like FMN-binding" evidence="12">
    <location>
        <begin position="22"/>
        <end position="279"/>
    </location>
</feature>
<evidence type="ECO:0000256" key="9">
    <source>
        <dbReference type="PIRNR" id="PIRNR006621"/>
    </source>
</evidence>
<dbReference type="GO" id="GO:0050660">
    <property type="term" value="F:flavin adenine dinucleotide binding"/>
    <property type="evidence" value="ECO:0007669"/>
    <property type="project" value="InterPro"/>
</dbReference>
<feature type="binding site" evidence="11">
    <location>
        <begin position="24"/>
        <end position="26"/>
    </location>
    <ligand>
        <name>FMN</name>
        <dbReference type="ChEBI" id="CHEBI:58210"/>
    </ligand>
</feature>
<reference evidence="13" key="1">
    <citation type="submission" date="2020-06" db="EMBL/GenBank/DDBJ databases">
        <title>Draft genome of Bugula neritina, a colonial animal packing powerful symbionts and potential medicines.</title>
        <authorList>
            <person name="Rayko M."/>
        </authorList>
    </citation>
    <scope>NUCLEOTIDE SEQUENCE [LARGE SCALE GENOMIC DNA]</scope>
    <source>
        <strain evidence="13">Kwan_BN1</strain>
    </source>
</reference>
<dbReference type="GO" id="GO:0102266">
    <property type="term" value="F:tRNA-dihydrouridine20a synthase activity"/>
    <property type="evidence" value="ECO:0007669"/>
    <property type="project" value="UniProtKB-ARBA"/>
</dbReference>
<proteinExistence type="inferred from homology"/>
<dbReference type="FunFam" id="3.20.20.70:FF:000159">
    <property type="entry name" value="tRNA-dihydrouridine synthase 4"/>
    <property type="match status" value="1"/>
</dbReference>
<protein>
    <recommendedName>
        <fullName evidence="9">tRNA-dihydrouridine synthase</fullName>
        <ecNumber evidence="9">1.3.1.-</ecNumber>
    </recommendedName>
</protein>
<dbReference type="EC" id="1.3.1.-" evidence="9"/>
<organism evidence="13 14">
    <name type="scientific">Bugula neritina</name>
    <name type="common">Brown bryozoan</name>
    <name type="synonym">Sertularia neritina</name>
    <dbReference type="NCBI Taxonomy" id="10212"/>
    <lineage>
        <taxon>Eukaryota</taxon>
        <taxon>Metazoa</taxon>
        <taxon>Spiralia</taxon>
        <taxon>Lophotrochozoa</taxon>
        <taxon>Bryozoa</taxon>
        <taxon>Gymnolaemata</taxon>
        <taxon>Cheilostomatida</taxon>
        <taxon>Flustrina</taxon>
        <taxon>Buguloidea</taxon>
        <taxon>Bugulidae</taxon>
        <taxon>Bugula</taxon>
    </lineage>
</organism>
<gene>
    <name evidence="13" type="ORF">EB796_021871</name>
</gene>
<name>A0A7J7J0X4_BUGNE</name>
<evidence type="ECO:0000256" key="10">
    <source>
        <dbReference type="PIRSR" id="PIRSR006621-1"/>
    </source>
</evidence>
<dbReference type="PANTHER" id="PTHR11082:SF31">
    <property type="entry name" value="TRNA-DIHYDROURIDINE(20A_20B) SYNTHASE [NAD(P)+]-LIKE"/>
    <property type="match status" value="1"/>
</dbReference>
<comment type="similarity">
    <text evidence="9">Belongs to the dus family.</text>
</comment>
<sequence>MDDSRRCDVLALLESSPTTKICAPMVRYSKLAFRCLVRQYGCDVAYTPMIIADSFLKSQKARDADFTTNDVDRPLIVQFAAKNPEEFASAAEMIAPDADGVDLNCGCPQRWAMQEGYGACLIDEPQLIADMIREARNRITVYPFTVSVKIRIHKDIAQTVDFCRQVEQAGASFITVHGRTKLQRCEPVNTEAVRLIKDSLSIPVVHNGDVNSLESMHRLVQETGADGVMAARGILKNPAMFAGHGVDKQVLSNWVSTSMSCDTQFRCFHYHTGKMLESQTPKSERIAYSTLQSTAAVLDYLQVNHDVG</sequence>
<dbReference type="Pfam" id="PF01207">
    <property type="entry name" value="Dus"/>
    <property type="match status" value="1"/>
</dbReference>
<evidence type="ECO:0000256" key="5">
    <source>
        <dbReference type="ARBA" id="ARBA00022694"/>
    </source>
</evidence>
<keyword evidence="11" id="KW-0547">Nucleotide-binding</keyword>
<keyword evidence="3 9" id="KW-0288">FMN</keyword>
<dbReference type="SUPFAM" id="SSF51395">
    <property type="entry name" value="FMN-linked oxidoreductases"/>
    <property type="match status" value="1"/>
</dbReference>
<dbReference type="OrthoDB" id="9977870at2759"/>
<dbReference type="Gene3D" id="3.20.20.70">
    <property type="entry name" value="Aldolase class I"/>
    <property type="match status" value="1"/>
</dbReference>
<dbReference type="Proteomes" id="UP000593567">
    <property type="component" value="Unassembled WGS sequence"/>
</dbReference>
<dbReference type="GO" id="GO:0006397">
    <property type="term" value="P:mRNA processing"/>
    <property type="evidence" value="ECO:0007669"/>
    <property type="project" value="UniProtKB-KW"/>
</dbReference>
<comment type="function">
    <text evidence="9">Catalyzes the synthesis of dihydrouridine, a modified base found in the D-loop of most tRNAs.</text>
</comment>
<keyword evidence="2 9" id="KW-0285">Flavoprotein</keyword>
<keyword evidence="4" id="KW-0507">mRNA processing</keyword>
<keyword evidence="8" id="KW-0520">NAD</keyword>
<keyword evidence="7 9" id="KW-0560">Oxidoreductase</keyword>
<dbReference type="InterPro" id="IPR018517">
    <property type="entry name" value="tRNA_hU_synthase_CS"/>
</dbReference>
<evidence type="ECO:0000313" key="14">
    <source>
        <dbReference type="Proteomes" id="UP000593567"/>
    </source>
</evidence>
<feature type="binding site" evidence="11">
    <location>
        <position position="177"/>
    </location>
    <ligand>
        <name>FMN</name>
        <dbReference type="ChEBI" id="CHEBI:58210"/>
    </ligand>
</feature>
<accession>A0A7J7J0X4</accession>
<dbReference type="InterPro" id="IPR001269">
    <property type="entry name" value="DUS_fam"/>
</dbReference>
<feature type="binding site" evidence="11">
    <location>
        <begin position="231"/>
        <end position="232"/>
    </location>
    <ligand>
        <name>FMN</name>
        <dbReference type="ChEBI" id="CHEBI:58210"/>
    </ligand>
</feature>
<keyword evidence="5 9" id="KW-0819">tRNA processing</keyword>
<dbReference type="InterPro" id="IPR035587">
    <property type="entry name" value="DUS-like_FMN-bd"/>
</dbReference>
<dbReference type="PANTHER" id="PTHR11082">
    <property type="entry name" value="TRNA-DIHYDROURIDINE SYNTHASE"/>
    <property type="match status" value="1"/>
</dbReference>
<dbReference type="PROSITE" id="PS01136">
    <property type="entry name" value="UPF0034"/>
    <property type="match status" value="1"/>
</dbReference>
<comment type="caution">
    <text evidence="13">The sequence shown here is derived from an EMBL/GenBank/DDBJ whole genome shotgun (WGS) entry which is preliminary data.</text>
</comment>
<dbReference type="GO" id="GO:0102267">
    <property type="term" value="F:tRNA-dihydrouridine20b synthase activity"/>
    <property type="evidence" value="ECO:0007669"/>
    <property type="project" value="UniProtKB-ARBA"/>
</dbReference>
<comment type="cofactor">
    <cofactor evidence="1 9 11">
        <name>FMN</name>
        <dbReference type="ChEBI" id="CHEBI:58210"/>
    </cofactor>
</comment>
<dbReference type="PIRSF" id="PIRSF006621">
    <property type="entry name" value="Dus"/>
    <property type="match status" value="1"/>
</dbReference>
<dbReference type="CDD" id="cd02801">
    <property type="entry name" value="DUS_like_FMN"/>
    <property type="match status" value="1"/>
</dbReference>
<evidence type="ECO:0000259" key="12">
    <source>
        <dbReference type="Pfam" id="PF01207"/>
    </source>
</evidence>
<dbReference type="AlphaFoldDB" id="A0A7J7J0X4"/>
<evidence type="ECO:0000256" key="3">
    <source>
        <dbReference type="ARBA" id="ARBA00022643"/>
    </source>
</evidence>
<evidence type="ECO:0000313" key="13">
    <source>
        <dbReference type="EMBL" id="KAF6019832.1"/>
    </source>
</evidence>
<evidence type="ECO:0000256" key="7">
    <source>
        <dbReference type="ARBA" id="ARBA00023002"/>
    </source>
</evidence>
<keyword evidence="6" id="KW-0521">NADP</keyword>
<dbReference type="EMBL" id="VXIV02003210">
    <property type="protein sequence ID" value="KAF6019832.1"/>
    <property type="molecule type" value="Genomic_DNA"/>
</dbReference>
<evidence type="ECO:0000256" key="4">
    <source>
        <dbReference type="ARBA" id="ARBA00022664"/>
    </source>
</evidence>
<evidence type="ECO:0000256" key="8">
    <source>
        <dbReference type="ARBA" id="ARBA00023027"/>
    </source>
</evidence>
<evidence type="ECO:0000256" key="2">
    <source>
        <dbReference type="ARBA" id="ARBA00022630"/>
    </source>
</evidence>